<name>A0A4P7UJ75_DESDE</name>
<dbReference type="OrthoDB" id="5471208at2"/>
<dbReference type="InterPro" id="IPR049840">
    <property type="entry name" value="DVU0524-like"/>
</dbReference>
<protein>
    <submittedName>
        <fullName evidence="1">Uncharacterized protein</fullName>
    </submittedName>
</protein>
<sequence length="149" mass="16832">MADATAAQLRIMLQGYEQQLLAARRLARLRMRRRTAAGEDPNDPDASVRRRLMVEKVARELYETLLYTGSDNPVVEEIRQELGNEVGQDVQFTYPPGGRLRIVGQGPDGLEPLSEEKLRASRNALWRVTRKKVDESMLDEPLAEQSGGR</sequence>
<accession>A0A4P7UJ75</accession>
<dbReference type="AlphaFoldDB" id="A0A4P7UJ75"/>
<evidence type="ECO:0000313" key="2">
    <source>
        <dbReference type="Proteomes" id="UP000297065"/>
    </source>
</evidence>
<proteinExistence type="predicted"/>
<reference evidence="1 2" key="1">
    <citation type="submission" date="2019-02" db="EMBL/GenBank/DDBJ databases">
        <title>Complete Genome Sequence of Desulfovibrio desulfuricans IC1, a Sulfonate Utilizing Anaerobe.</title>
        <authorList>
            <person name="Day L.A."/>
            <person name="De Leon K.B."/>
            <person name="Wall J.D."/>
        </authorList>
    </citation>
    <scope>NUCLEOTIDE SEQUENCE [LARGE SCALE GENOMIC DNA]</scope>
    <source>
        <strain evidence="1 2">IC1</strain>
    </source>
</reference>
<dbReference type="Proteomes" id="UP000297065">
    <property type="component" value="Chromosome"/>
</dbReference>
<dbReference type="EMBL" id="CP036295">
    <property type="protein sequence ID" value="QCC86495.1"/>
    <property type="molecule type" value="Genomic_DNA"/>
</dbReference>
<evidence type="ECO:0000313" key="1">
    <source>
        <dbReference type="EMBL" id="QCC86495.1"/>
    </source>
</evidence>
<dbReference type="NCBIfam" id="NF041863">
    <property type="entry name" value="DVU0524_fam"/>
    <property type="match status" value="1"/>
</dbReference>
<dbReference type="RefSeq" id="WP_136400575.1">
    <property type="nucleotide sequence ID" value="NZ_CP036295.1"/>
</dbReference>
<gene>
    <name evidence="1" type="ORF">DDIC_11540</name>
</gene>
<organism evidence="1 2">
    <name type="scientific">Desulfovibrio desulfuricans</name>
    <dbReference type="NCBI Taxonomy" id="876"/>
    <lineage>
        <taxon>Bacteria</taxon>
        <taxon>Pseudomonadati</taxon>
        <taxon>Thermodesulfobacteriota</taxon>
        <taxon>Desulfovibrionia</taxon>
        <taxon>Desulfovibrionales</taxon>
        <taxon>Desulfovibrionaceae</taxon>
        <taxon>Desulfovibrio</taxon>
    </lineage>
</organism>